<keyword evidence="3" id="KW-1185">Reference proteome</keyword>
<name>A0A2T5PBV0_9PSED</name>
<dbReference type="EMBL" id="QASN01000009">
    <property type="protein sequence ID" value="PTU75220.1"/>
    <property type="molecule type" value="Genomic_DNA"/>
</dbReference>
<accession>A0A2T5PBV0</accession>
<evidence type="ECO:0000256" key="1">
    <source>
        <dbReference type="SAM" id="Phobius"/>
    </source>
</evidence>
<protein>
    <submittedName>
        <fullName evidence="2">Uncharacterized protein</fullName>
    </submittedName>
</protein>
<proteinExistence type="predicted"/>
<organism evidence="2 3">
    <name type="scientific">Pseudomonas mangrovi</name>
    <dbReference type="NCBI Taxonomy" id="2161748"/>
    <lineage>
        <taxon>Bacteria</taxon>
        <taxon>Pseudomonadati</taxon>
        <taxon>Pseudomonadota</taxon>
        <taxon>Gammaproteobacteria</taxon>
        <taxon>Pseudomonadales</taxon>
        <taxon>Pseudomonadaceae</taxon>
        <taxon>Pseudomonas</taxon>
    </lineage>
</organism>
<feature type="transmembrane region" description="Helical" evidence="1">
    <location>
        <begin position="6"/>
        <end position="27"/>
    </location>
</feature>
<dbReference type="Proteomes" id="UP000244064">
    <property type="component" value="Unassembled WGS sequence"/>
</dbReference>
<evidence type="ECO:0000313" key="3">
    <source>
        <dbReference type="Proteomes" id="UP000244064"/>
    </source>
</evidence>
<keyword evidence="1" id="KW-1133">Transmembrane helix</keyword>
<gene>
    <name evidence="2" type="ORF">DBO85_05935</name>
</gene>
<evidence type="ECO:0000313" key="2">
    <source>
        <dbReference type="EMBL" id="PTU75220.1"/>
    </source>
</evidence>
<sequence>MGTMNHLWIMLGGALLAFAWLLLILLVQQLRILGLRQALRHCDAGLQRQIEQRATLDADRRALLSGLRAERAHVEQLRRRISLMEQSFET</sequence>
<keyword evidence="1" id="KW-0812">Transmembrane</keyword>
<comment type="caution">
    <text evidence="2">The sequence shown here is derived from an EMBL/GenBank/DDBJ whole genome shotgun (WGS) entry which is preliminary data.</text>
</comment>
<keyword evidence="1" id="KW-0472">Membrane</keyword>
<dbReference type="RefSeq" id="WP_108106240.1">
    <property type="nucleotide sequence ID" value="NZ_QASN01000009.1"/>
</dbReference>
<dbReference type="AlphaFoldDB" id="A0A2T5PBV0"/>
<reference evidence="2 3" key="1">
    <citation type="submission" date="2018-04" db="EMBL/GenBank/DDBJ databases">
        <title>Pseudomonas sp. nov., isolated from mangrove soil.</title>
        <authorList>
            <person name="Chen C."/>
        </authorList>
    </citation>
    <scope>NUCLEOTIDE SEQUENCE [LARGE SCALE GENOMIC DNA]</scope>
    <source>
        <strain evidence="2 3">TC-11</strain>
    </source>
</reference>